<feature type="domain" description="YknX-like C-terminal permuted SH3-like" evidence="5">
    <location>
        <begin position="378"/>
        <end position="437"/>
    </location>
</feature>
<dbReference type="RefSeq" id="WP_092571961.1">
    <property type="nucleotide sequence ID" value="NZ_FOEN01000007.1"/>
</dbReference>
<dbReference type="GO" id="GO:0030313">
    <property type="term" value="C:cell envelope"/>
    <property type="evidence" value="ECO:0007669"/>
    <property type="project" value="TreeGrafter"/>
</dbReference>
<dbReference type="PANTHER" id="PTHR30097">
    <property type="entry name" value="CATION EFFLUX SYSTEM PROTEIN CUSB"/>
    <property type="match status" value="1"/>
</dbReference>
<name>A0A1H9EG43_9LACT</name>
<evidence type="ECO:0000313" key="7">
    <source>
        <dbReference type="Proteomes" id="UP000198833"/>
    </source>
</evidence>
<organism evidence="6 7">
    <name type="scientific">Ignavigranum ruoffiae</name>
    <dbReference type="NCBI Taxonomy" id="89093"/>
    <lineage>
        <taxon>Bacteria</taxon>
        <taxon>Bacillati</taxon>
        <taxon>Bacillota</taxon>
        <taxon>Bacilli</taxon>
        <taxon>Lactobacillales</taxon>
        <taxon>Aerococcaceae</taxon>
        <taxon>Ignavigranum</taxon>
    </lineage>
</organism>
<dbReference type="PANTHER" id="PTHR30097:SF4">
    <property type="entry name" value="SLR6042 PROTEIN"/>
    <property type="match status" value="1"/>
</dbReference>
<dbReference type="OrthoDB" id="2164025at2"/>
<dbReference type="PRINTS" id="PR01490">
    <property type="entry name" value="RTXTOXIND"/>
</dbReference>
<keyword evidence="3" id="KW-0812">Transmembrane</keyword>
<proteinExistence type="predicted"/>
<keyword evidence="3" id="KW-0472">Membrane</keyword>
<sequence length="450" mass="50345">MSTKRTSIVVAAIIVLMVGIVWFSNLFIPVSQDRVGAQLGDPSMDPAMMNQAPLTDEEGNEFYYYEMMTPQEPISLKGEVQLATDQSYFYNPELGDINNIKVKDGQKVKKGQVLFTYQAADKEIIYQMEDAQRKQTRLYNAREDLIDQLSQLTGNIYNYQGDWIDYNGWDEKGGYYILEEIGQAQDYPMNENNEAAAQMPSMDEAMMMDDFEGQVEGIKEQIRQLNREIEDIEIEIGRLNEKSQTQVKAKVNGKVILNQDGKDNAQIPLVRIISEDISITGTASEYEFYLLKEDIPVDIYINAEDREIPGTLVAYDQYPQSFAPSKEDPAGLSAGFSPAPGSQTGSQYGYTVQADEFIQPGFSVKVKIKSPGFMISPSALVEEQGKTYVFVYDQGIARKTEVKTERESGNVVIHRGVNEGDQVLLAGSLLTDGQEVKTIDEMTAGKDGNE</sequence>
<evidence type="ECO:0000259" key="4">
    <source>
        <dbReference type="Pfam" id="PF25984"/>
    </source>
</evidence>
<reference evidence="6 7" key="1">
    <citation type="submission" date="2016-10" db="EMBL/GenBank/DDBJ databases">
        <authorList>
            <person name="de Groot N.N."/>
        </authorList>
    </citation>
    <scope>NUCLEOTIDE SEQUENCE [LARGE SCALE GENOMIC DNA]</scope>
    <source>
        <strain evidence="6 7">DSM 15695</strain>
    </source>
</reference>
<dbReference type="EMBL" id="FOEN01000007">
    <property type="protein sequence ID" value="SEQ24716.1"/>
    <property type="molecule type" value="Genomic_DNA"/>
</dbReference>
<dbReference type="Gene3D" id="2.40.420.20">
    <property type="match status" value="1"/>
</dbReference>
<feature type="coiled-coil region" evidence="2">
    <location>
        <begin position="208"/>
        <end position="242"/>
    </location>
</feature>
<gene>
    <name evidence="6" type="ORF">SAMN04488558_10728</name>
</gene>
<dbReference type="Pfam" id="PF25984">
    <property type="entry name" value="BSH_YknX"/>
    <property type="match status" value="1"/>
</dbReference>
<feature type="domain" description="YknX-like barrel-sandwich hybrid" evidence="4">
    <location>
        <begin position="86"/>
        <end position="272"/>
    </location>
</feature>
<dbReference type="InterPro" id="IPR058639">
    <property type="entry name" value="BSH_YknX-like"/>
</dbReference>
<dbReference type="AlphaFoldDB" id="A0A1H9EG43"/>
<dbReference type="Pfam" id="PF25989">
    <property type="entry name" value="YknX_C"/>
    <property type="match status" value="1"/>
</dbReference>
<keyword evidence="2" id="KW-0175">Coiled coil</keyword>
<dbReference type="GO" id="GO:0060003">
    <property type="term" value="P:copper ion export"/>
    <property type="evidence" value="ECO:0007669"/>
    <property type="project" value="TreeGrafter"/>
</dbReference>
<evidence type="ECO:0000256" key="1">
    <source>
        <dbReference type="ARBA" id="ARBA00022448"/>
    </source>
</evidence>
<dbReference type="InterPro" id="IPR058637">
    <property type="entry name" value="YknX-like_C"/>
</dbReference>
<protein>
    <submittedName>
        <fullName evidence="6">Multidrug efflux pump subunit AcrA (Membrane-fusion protein)</fullName>
    </submittedName>
</protein>
<accession>A0A1H9EG43</accession>
<evidence type="ECO:0000259" key="5">
    <source>
        <dbReference type="Pfam" id="PF25989"/>
    </source>
</evidence>
<keyword evidence="1" id="KW-0813">Transport</keyword>
<dbReference type="Proteomes" id="UP000198833">
    <property type="component" value="Unassembled WGS sequence"/>
</dbReference>
<keyword evidence="7" id="KW-1185">Reference proteome</keyword>
<keyword evidence="3" id="KW-1133">Transmembrane helix</keyword>
<evidence type="ECO:0000256" key="2">
    <source>
        <dbReference type="SAM" id="Coils"/>
    </source>
</evidence>
<dbReference type="Gene3D" id="2.40.50.100">
    <property type="match status" value="1"/>
</dbReference>
<dbReference type="STRING" id="89093.SAMN04488558_10728"/>
<evidence type="ECO:0000256" key="3">
    <source>
        <dbReference type="SAM" id="Phobius"/>
    </source>
</evidence>
<evidence type="ECO:0000313" key="6">
    <source>
        <dbReference type="EMBL" id="SEQ24716.1"/>
    </source>
</evidence>
<dbReference type="InterPro" id="IPR051909">
    <property type="entry name" value="MFP_Cation_Efflux"/>
</dbReference>
<feature type="transmembrane region" description="Helical" evidence="3">
    <location>
        <begin position="7"/>
        <end position="28"/>
    </location>
</feature>
<dbReference type="GO" id="GO:0015679">
    <property type="term" value="P:plasma membrane copper ion transport"/>
    <property type="evidence" value="ECO:0007669"/>
    <property type="project" value="TreeGrafter"/>
</dbReference>